<comment type="caution">
    <text evidence="2">The sequence shown here is derived from an EMBL/GenBank/DDBJ whole genome shotgun (WGS) entry which is preliminary data.</text>
</comment>
<dbReference type="Proteomes" id="UP000641588">
    <property type="component" value="Unassembled WGS sequence"/>
</dbReference>
<evidence type="ECO:0008006" key="4">
    <source>
        <dbReference type="Google" id="ProtNLM"/>
    </source>
</evidence>
<dbReference type="InterPro" id="IPR014962">
    <property type="entry name" value="YolD"/>
</dbReference>
<reference evidence="2" key="1">
    <citation type="submission" date="2019-10" db="EMBL/GenBank/DDBJ databases">
        <title>Description of Paenibacillus glebae sp. nov.</title>
        <authorList>
            <person name="Carlier A."/>
            <person name="Qi S."/>
        </authorList>
    </citation>
    <scope>NUCLEOTIDE SEQUENCE</scope>
    <source>
        <strain evidence="2">LMG 31456</strain>
    </source>
</reference>
<dbReference type="AlphaFoldDB" id="A0A972GQV9"/>
<feature type="region of interest" description="Disordered" evidence="1">
    <location>
        <begin position="1"/>
        <end position="27"/>
    </location>
</feature>
<sequence length="96" mass="11260">MMLPEHKVRTNRVNEQTERLSKPELTNEEQQELFKRLKVSKSQTREVSVTLFRDIGNRTIFGTVTSMDPRYSLIKVESGSIWEVFQLTDVIRVDFA</sequence>
<keyword evidence="3" id="KW-1185">Reference proteome</keyword>
<name>A0A972GQV9_9BACL</name>
<dbReference type="Pfam" id="PF08863">
    <property type="entry name" value="YolD"/>
    <property type="match status" value="1"/>
</dbReference>
<evidence type="ECO:0000313" key="3">
    <source>
        <dbReference type="Proteomes" id="UP000641588"/>
    </source>
</evidence>
<organism evidence="2 3">
    <name type="scientific">Paenibacillus foliorum</name>
    <dbReference type="NCBI Taxonomy" id="2654974"/>
    <lineage>
        <taxon>Bacteria</taxon>
        <taxon>Bacillati</taxon>
        <taxon>Bacillota</taxon>
        <taxon>Bacilli</taxon>
        <taxon>Bacillales</taxon>
        <taxon>Paenibacillaceae</taxon>
        <taxon>Paenibacillus</taxon>
    </lineage>
</organism>
<dbReference type="EMBL" id="WHOD01000070">
    <property type="protein sequence ID" value="NOU95179.1"/>
    <property type="molecule type" value="Genomic_DNA"/>
</dbReference>
<protein>
    <recommendedName>
        <fullName evidence="4">YolD-like family protein</fullName>
    </recommendedName>
</protein>
<accession>A0A972GQV9</accession>
<dbReference type="RefSeq" id="WP_171653400.1">
    <property type="nucleotide sequence ID" value="NZ_WHOD01000070.1"/>
</dbReference>
<evidence type="ECO:0000256" key="1">
    <source>
        <dbReference type="SAM" id="MobiDB-lite"/>
    </source>
</evidence>
<gene>
    <name evidence="2" type="ORF">GC093_18405</name>
</gene>
<evidence type="ECO:0000313" key="2">
    <source>
        <dbReference type="EMBL" id="NOU95179.1"/>
    </source>
</evidence>
<proteinExistence type="predicted"/>